<dbReference type="KEGG" id="dov:DSCO28_72970"/>
<evidence type="ECO:0000313" key="2">
    <source>
        <dbReference type="EMBL" id="BBO86731.1"/>
    </source>
</evidence>
<keyword evidence="2" id="KW-0614">Plasmid</keyword>
<evidence type="ECO:0008006" key="4">
    <source>
        <dbReference type="Google" id="ProtNLM"/>
    </source>
</evidence>
<dbReference type="EMBL" id="AP021877">
    <property type="protein sequence ID" value="BBO86731.1"/>
    <property type="molecule type" value="Genomic_DNA"/>
</dbReference>
<dbReference type="InterPro" id="IPR004914">
    <property type="entry name" value="Antirestrict"/>
</dbReference>
<geneLocation type="plasmid" evidence="3">
    <name>do28_1 dna</name>
</geneLocation>
<dbReference type="InterPro" id="IPR042297">
    <property type="entry name" value="Antirestriction_sf"/>
</dbReference>
<sequence length="97" mass="10937">MSTLCPDYQGGYWTFYDLSNGGFYMAPRLEQALTVESFGWQCQVMLSADAAGLCDCLFAVGELAERSDSDWPIELYHNIRDYALAHPESDGIWKVID</sequence>
<proteinExistence type="inferred from homology"/>
<evidence type="ECO:0000256" key="1">
    <source>
        <dbReference type="ARBA" id="ARBA00008618"/>
    </source>
</evidence>
<dbReference type="Gene3D" id="3.30.70.3580">
    <property type="entry name" value="Antirestriction protein"/>
    <property type="match status" value="1"/>
</dbReference>
<protein>
    <recommendedName>
        <fullName evidence="4">Antirestriction protein</fullName>
    </recommendedName>
</protein>
<accession>A0A5K8A2R0</accession>
<comment type="similarity">
    <text evidence="1">Belongs to the antirestriction protein family.</text>
</comment>
<reference evidence="2 3" key="1">
    <citation type="submission" date="2019-11" db="EMBL/GenBank/DDBJ databases">
        <title>Comparative genomics of hydrocarbon-degrading Desulfosarcina strains.</title>
        <authorList>
            <person name="Watanabe M."/>
            <person name="Kojima H."/>
            <person name="Fukui M."/>
        </authorList>
    </citation>
    <scope>NUCLEOTIDE SEQUENCE [LARGE SCALE GENOMIC DNA]</scope>
    <source>
        <strain evidence="2 3">28bB2T</strain>
        <plasmid evidence="3">do28_1 dna</plasmid>
    </source>
</reference>
<name>A0A5K8A2R0_9BACT</name>
<evidence type="ECO:0000313" key="3">
    <source>
        <dbReference type="Proteomes" id="UP000425960"/>
    </source>
</evidence>
<gene>
    <name evidence="2" type="ORF">DSCO28_72970</name>
</gene>
<dbReference type="Pfam" id="PF03230">
    <property type="entry name" value="Antirestrict"/>
    <property type="match status" value="1"/>
</dbReference>
<organism evidence="2 3">
    <name type="scientific">Desulfosarcina ovata subsp. sediminis</name>
    <dbReference type="NCBI Taxonomy" id="885957"/>
    <lineage>
        <taxon>Bacteria</taxon>
        <taxon>Pseudomonadati</taxon>
        <taxon>Thermodesulfobacteriota</taxon>
        <taxon>Desulfobacteria</taxon>
        <taxon>Desulfobacterales</taxon>
        <taxon>Desulfosarcinaceae</taxon>
        <taxon>Desulfosarcina</taxon>
    </lineage>
</organism>
<dbReference type="AlphaFoldDB" id="A0A5K8A2R0"/>
<dbReference type="Proteomes" id="UP000425960">
    <property type="component" value="Plasmid Do28_1"/>
</dbReference>